<sequence length="208" mass="24168">NSKIRCTHSFGFLKKGKILRGFTLLEMLVVLVLVTLISTLLLEGVSYVLHLRSGFLTQLEKSQKGTLQEHWFRSSVSAIVTDYRDGENIFKGEKRQFNGLTIAPLDNVTGIPSSFAWQLKYDDGVTTLYYQNSQEESWEIAHWLGIEGHFLYRARDGKWHKKWPPFGLKTAQIPNVILLFGHRRQAEFTWIVKLSEHDNERIDTRDDW</sequence>
<dbReference type="Proteomes" id="UP001171945">
    <property type="component" value="Unassembled WGS sequence"/>
</dbReference>
<protein>
    <submittedName>
        <fullName evidence="2">Prepilin-type N-terminal cleavage/methylation domain-containing protein</fullName>
    </submittedName>
</protein>
<dbReference type="Pfam" id="PF07963">
    <property type="entry name" value="N_methyl"/>
    <property type="match status" value="1"/>
</dbReference>
<accession>A0ABT7VUM4</accession>
<proteinExistence type="predicted"/>
<name>A0ABT7VUM4_9GAMM</name>
<feature type="transmembrane region" description="Helical" evidence="1">
    <location>
        <begin position="21"/>
        <end position="42"/>
    </location>
</feature>
<dbReference type="PROSITE" id="PS00409">
    <property type="entry name" value="PROKAR_NTER_METHYL"/>
    <property type="match status" value="1"/>
</dbReference>
<evidence type="ECO:0000256" key="1">
    <source>
        <dbReference type="SAM" id="Phobius"/>
    </source>
</evidence>
<dbReference type="NCBIfam" id="TIGR02532">
    <property type="entry name" value="IV_pilin_GFxxxE"/>
    <property type="match status" value="1"/>
</dbReference>
<keyword evidence="1" id="KW-0812">Transmembrane</keyword>
<gene>
    <name evidence="2" type="ORF">QUF54_07870</name>
</gene>
<keyword evidence="1" id="KW-1133">Transmembrane helix</keyword>
<evidence type="ECO:0000313" key="3">
    <source>
        <dbReference type="Proteomes" id="UP001171945"/>
    </source>
</evidence>
<evidence type="ECO:0000313" key="2">
    <source>
        <dbReference type="EMBL" id="MDM8563256.1"/>
    </source>
</evidence>
<comment type="caution">
    <text evidence="2">The sequence shown here is derived from an EMBL/GenBank/DDBJ whole genome shotgun (WGS) entry which is preliminary data.</text>
</comment>
<keyword evidence="3" id="KW-1185">Reference proteome</keyword>
<organism evidence="2 3">
    <name type="scientific">Candidatus Marithioploca araucensis</name>
    <dbReference type="NCBI Taxonomy" id="70273"/>
    <lineage>
        <taxon>Bacteria</taxon>
        <taxon>Pseudomonadati</taxon>
        <taxon>Pseudomonadota</taxon>
        <taxon>Gammaproteobacteria</taxon>
        <taxon>Thiotrichales</taxon>
        <taxon>Thiotrichaceae</taxon>
        <taxon>Candidatus Marithioploca</taxon>
    </lineage>
</organism>
<keyword evidence="1" id="KW-0472">Membrane</keyword>
<feature type="non-terminal residue" evidence="2">
    <location>
        <position position="1"/>
    </location>
</feature>
<dbReference type="EMBL" id="JAUCGM010000536">
    <property type="protein sequence ID" value="MDM8563256.1"/>
    <property type="molecule type" value="Genomic_DNA"/>
</dbReference>
<reference evidence="2" key="1">
    <citation type="submission" date="2023-06" db="EMBL/GenBank/DDBJ databases">
        <title>Uncultivated large filamentous bacteria from sulfidic sediments reveal new species and different genomic features in energy metabolism and defense.</title>
        <authorList>
            <person name="Fonseca A."/>
        </authorList>
    </citation>
    <scope>NUCLEOTIDE SEQUENCE</scope>
    <source>
        <strain evidence="2">HSG4</strain>
    </source>
</reference>
<dbReference type="InterPro" id="IPR012902">
    <property type="entry name" value="N_methyl_site"/>
</dbReference>